<protein>
    <recommendedName>
        <fullName evidence="3">CRAL-TRIO domain-containing protein</fullName>
    </recommendedName>
</protein>
<dbReference type="SUPFAM" id="SSF52087">
    <property type="entry name" value="CRAL/TRIO domain"/>
    <property type="match status" value="1"/>
</dbReference>
<feature type="region of interest" description="Disordered" evidence="2">
    <location>
        <begin position="1"/>
        <end position="31"/>
    </location>
</feature>
<feature type="compositionally biased region" description="Polar residues" evidence="2">
    <location>
        <begin position="563"/>
        <end position="574"/>
    </location>
</feature>
<gene>
    <name evidence="4" type="ORF">OAUR00152_LOCUS16804</name>
    <name evidence="5" type="ORF">OAUR00152_LOCUS16805</name>
</gene>
<dbReference type="GO" id="GO:1902936">
    <property type="term" value="F:phosphatidylinositol bisphosphate binding"/>
    <property type="evidence" value="ECO:0007669"/>
    <property type="project" value="TreeGrafter"/>
</dbReference>
<evidence type="ECO:0000256" key="1">
    <source>
        <dbReference type="SAM" id="Coils"/>
    </source>
</evidence>
<feature type="compositionally biased region" description="Basic residues" evidence="2">
    <location>
        <begin position="575"/>
        <end position="584"/>
    </location>
</feature>
<feature type="compositionally biased region" description="Polar residues" evidence="2">
    <location>
        <begin position="537"/>
        <end position="555"/>
    </location>
</feature>
<feature type="region of interest" description="Disordered" evidence="2">
    <location>
        <begin position="48"/>
        <end position="78"/>
    </location>
</feature>
<proteinExistence type="predicted"/>
<feature type="compositionally biased region" description="Low complexity" evidence="2">
    <location>
        <begin position="1"/>
        <end position="30"/>
    </location>
</feature>
<evidence type="ECO:0000313" key="4">
    <source>
        <dbReference type="EMBL" id="CAE2242668.1"/>
    </source>
</evidence>
<dbReference type="AlphaFoldDB" id="A0A6U6F7H9"/>
<accession>A0A6U6F7H9</accession>
<name>A0A6U6F7H9_9STRA</name>
<dbReference type="GO" id="GO:0016020">
    <property type="term" value="C:membrane"/>
    <property type="evidence" value="ECO:0007669"/>
    <property type="project" value="TreeGrafter"/>
</dbReference>
<feature type="coiled-coil region" evidence="1">
    <location>
        <begin position="124"/>
        <end position="151"/>
    </location>
</feature>
<feature type="region of interest" description="Disordered" evidence="2">
    <location>
        <begin position="531"/>
        <end position="584"/>
    </location>
</feature>
<dbReference type="Gene3D" id="3.40.525.10">
    <property type="entry name" value="CRAL-TRIO lipid binding domain"/>
    <property type="match status" value="1"/>
</dbReference>
<keyword evidence="1" id="KW-0175">Coiled coil</keyword>
<feature type="domain" description="CRAL-TRIO" evidence="3">
    <location>
        <begin position="348"/>
        <end position="522"/>
    </location>
</feature>
<organism evidence="4">
    <name type="scientific">Odontella aurita</name>
    <dbReference type="NCBI Taxonomy" id="265563"/>
    <lineage>
        <taxon>Eukaryota</taxon>
        <taxon>Sar</taxon>
        <taxon>Stramenopiles</taxon>
        <taxon>Ochrophyta</taxon>
        <taxon>Bacillariophyta</taxon>
        <taxon>Mediophyceae</taxon>
        <taxon>Biddulphiophycidae</taxon>
        <taxon>Eupodiscales</taxon>
        <taxon>Odontellaceae</taxon>
        <taxon>Odontella</taxon>
    </lineage>
</organism>
<dbReference type="EMBL" id="HBKQ01024619">
    <property type="protein sequence ID" value="CAE2242669.1"/>
    <property type="molecule type" value="Transcribed_RNA"/>
</dbReference>
<evidence type="ECO:0000259" key="3">
    <source>
        <dbReference type="PROSITE" id="PS50191"/>
    </source>
</evidence>
<dbReference type="PROSITE" id="PS50191">
    <property type="entry name" value="CRAL_TRIO"/>
    <property type="match status" value="1"/>
</dbReference>
<dbReference type="CDD" id="cd00170">
    <property type="entry name" value="SEC14"/>
    <property type="match status" value="1"/>
</dbReference>
<evidence type="ECO:0000256" key="2">
    <source>
        <dbReference type="SAM" id="MobiDB-lite"/>
    </source>
</evidence>
<dbReference type="PANTHER" id="PTHR10174">
    <property type="entry name" value="ALPHA-TOCOPHEROL TRANSFER PROTEIN-RELATED"/>
    <property type="match status" value="1"/>
</dbReference>
<reference evidence="4" key="1">
    <citation type="submission" date="2021-01" db="EMBL/GenBank/DDBJ databases">
        <authorList>
            <person name="Corre E."/>
            <person name="Pelletier E."/>
            <person name="Niang G."/>
            <person name="Scheremetjew M."/>
            <person name="Finn R."/>
            <person name="Kale V."/>
            <person name="Holt S."/>
            <person name="Cochrane G."/>
            <person name="Meng A."/>
            <person name="Brown T."/>
            <person name="Cohen L."/>
        </authorList>
    </citation>
    <scope>NUCLEOTIDE SEQUENCE</scope>
    <source>
        <strain evidence="4">Isolate 1302-5</strain>
    </source>
</reference>
<sequence length="584" mass="65012">MSTEESTDMSTSAGESGHGSGSSDAGSAGSEPSTVFLRAIIRDALLKGERGNSGGDGDGIVLREGSTPVGLNRQGSDASDEVSAFSLGDAVNVDTQMKLLTADLVGEDIDMTLEERKAVYSAIHGRCPKELETAEDRIDELEREIWKLPSEEKGPILRVLQKNPMLFTVSSQAKLFLYGENFNAARAAQRMAHYWAKREQLYDTIGEDVYKAGDVRGPSLDDYIRFYIRSEEILEDPEVDSVSREIALQFIRCVRKSKVAAVNQQVIEAVKEKESLAPFLEECGLVRNFRSDSPHVSGSDQFKMTFLRSENFNEVMAAGRLMQHWSMKFELFGTSLASKEIRLGDMEDSSEVMKLGFIRLMPGVDKFGRVVVVFNMKALTDALDETKRNEMHDHILKTIWYVISAAAEQSKCQKNGLVFLANLRGGNADLLRQFNIRAEARRILLRCMPVRVKAFHFFFPPSESWWQSMIYALFKYAEPLYKKHAVIHAGTSQEQELSELAACGITTTGLPTELGGEVDFKSHEIWLEERRSGKVASPNSTQGAKRVTESPQNEVISPAPSDAAQSQNAQVSSGSRRRRRPRQG</sequence>
<evidence type="ECO:0000313" key="5">
    <source>
        <dbReference type="EMBL" id="CAE2242669.1"/>
    </source>
</evidence>
<dbReference type="PANTHER" id="PTHR10174:SF208">
    <property type="entry name" value="CRAL-TRIO DOMAIN-CONTAINING PROTEIN DDB_G0278031"/>
    <property type="match status" value="1"/>
</dbReference>
<dbReference type="EMBL" id="HBKQ01024618">
    <property type="protein sequence ID" value="CAE2242668.1"/>
    <property type="molecule type" value="Transcribed_RNA"/>
</dbReference>
<dbReference type="InterPro" id="IPR036865">
    <property type="entry name" value="CRAL-TRIO_dom_sf"/>
</dbReference>
<dbReference type="InterPro" id="IPR001251">
    <property type="entry name" value="CRAL-TRIO_dom"/>
</dbReference>